<accession>A0ABP8VEH1</accession>
<dbReference type="Gene3D" id="2.60.120.600">
    <property type="entry name" value="Domain of unknown function DUF1214, C-terminal domain"/>
    <property type="match status" value="1"/>
</dbReference>
<dbReference type="Pfam" id="PF06742">
    <property type="entry name" value="DUF1214"/>
    <property type="match status" value="1"/>
</dbReference>
<dbReference type="InterPro" id="IPR037049">
    <property type="entry name" value="DUF1214_C_sf"/>
</dbReference>
<name>A0ABP8VEH1_9HYPH</name>
<dbReference type="InterPro" id="IPR012038">
    <property type="entry name" value="UCP009471"/>
</dbReference>
<dbReference type="EMBL" id="BAABJA010000002">
    <property type="protein sequence ID" value="GAA4660152.1"/>
    <property type="molecule type" value="Genomic_DNA"/>
</dbReference>
<proteinExistence type="predicted"/>
<gene>
    <name evidence="2" type="ORF">GCM10023262_04880</name>
</gene>
<dbReference type="InterPro" id="IPR010621">
    <property type="entry name" value="DUF1214"/>
</dbReference>
<dbReference type="SUPFAM" id="SSF160935">
    <property type="entry name" value="VPA0735-like"/>
    <property type="match status" value="1"/>
</dbReference>
<sequence>MFVKSVIPCFIFAFALLCGTLSVDYILNSFPYFGRFTIGEWSAYPSIGTSNTDPYTRARAAKRGDISIGHTEGLIFQIWKDNYGRPLRPYCHYLLKGYIPKARLFTLYTADKSLKPYTSSKDIPFELYTNNITYENDGALRINISPTPQTGNWLATISQKEFGLILTLYDTPIISAPPLQKLTMPSVEQIPSGQMNCD</sequence>
<evidence type="ECO:0000259" key="1">
    <source>
        <dbReference type="Pfam" id="PF06742"/>
    </source>
</evidence>
<keyword evidence="3" id="KW-1185">Reference proteome</keyword>
<organism evidence="2 3">
    <name type="scientific">Bartonella pachyuromydis</name>
    <dbReference type="NCBI Taxonomy" id="931097"/>
    <lineage>
        <taxon>Bacteria</taxon>
        <taxon>Pseudomonadati</taxon>
        <taxon>Pseudomonadota</taxon>
        <taxon>Alphaproteobacteria</taxon>
        <taxon>Hyphomicrobiales</taxon>
        <taxon>Bartonellaceae</taxon>
        <taxon>Bartonella</taxon>
    </lineage>
</organism>
<dbReference type="Proteomes" id="UP001501699">
    <property type="component" value="Unassembled WGS sequence"/>
</dbReference>
<protein>
    <submittedName>
        <fullName evidence="2">DUF1214 domain-containing protein</fullName>
    </submittedName>
</protein>
<reference evidence="3" key="1">
    <citation type="journal article" date="2019" name="Int. J. Syst. Evol. Microbiol.">
        <title>The Global Catalogue of Microorganisms (GCM) 10K type strain sequencing project: providing services to taxonomists for standard genome sequencing and annotation.</title>
        <authorList>
            <consortium name="The Broad Institute Genomics Platform"/>
            <consortium name="The Broad Institute Genome Sequencing Center for Infectious Disease"/>
            <person name="Wu L."/>
            <person name="Ma J."/>
        </authorList>
    </citation>
    <scope>NUCLEOTIDE SEQUENCE [LARGE SCALE GENOMIC DNA]</scope>
    <source>
        <strain evidence="3">JCM 17714</strain>
    </source>
</reference>
<dbReference type="RefSeq" id="WP_345118522.1">
    <property type="nucleotide sequence ID" value="NZ_BAABJA010000002.1"/>
</dbReference>
<dbReference type="PIRSF" id="PIRSF009471">
    <property type="entry name" value="UCP009471"/>
    <property type="match status" value="1"/>
</dbReference>
<evidence type="ECO:0000313" key="2">
    <source>
        <dbReference type="EMBL" id="GAA4660152.1"/>
    </source>
</evidence>
<feature type="domain" description="DUF1214" evidence="1">
    <location>
        <begin position="73"/>
        <end position="171"/>
    </location>
</feature>
<evidence type="ECO:0000313" key="3">
    <source>
        <dbReference type="Proteomes" id="UP001501699"/>
    </source>
</evidence>
<comment type="caution">
    <text evidence="2">The sequence shown here is derived from an EMBL/GenBank/DDBJ whole genome shotgun (WGS) entry which is preliminary data.</text>
</comment>